<comment type="caution">
    <text evidence="4">The sequence shown here is derived from an EMBL/GenBank/DDBJ whole genome shotgun (WGS) entry which is preliminary data.</text>
</comment>
<feature type="transmembrane region" description="Helical" evidence="2">
    <location>
        <begin position="58"/>
        <end position="80"/>
    </location>
</feature>
<proteinExistence type="inferred from homology"/>
<dbReference type="AlphaFoldDB" id="A0A428T4C9"/>
<keyword evidence="2" id="KW-0472">Membrane</keyword>
<feature type="domain" description="DUF155" evidence="3">
    <location>
        <begin position="5"/>
        <end position="34"/>
    </location>
</feature>
<accession>A0A428T4C9</accession>
<dbReference type="PANTHER" id="PTHR16255:SF4">
    <property type="entry name" value="SPORULATION PROTEIN RMD8"/>
    <property type="match status" value="1"/>
</dbReference>
<keyword evidence="5" id="KW-1185">Reference proteome</keyword>
<sequence length="157" mass="17332">MSPISFWESEPTLHPLYAAIREYLEIDPRIKVLNERCRVFLDLAEILSDSIATAKMSYITWIIIVLIVISIMVTVTEVAIRFGMLSKAKGPVANPTLAVPILGEAVPGSIPLPPSDLEILAQTLGLQANASFDEVRQGIWALRGESILSRPQQHEDI</sequence>
<dbReference type="PANTHER" id="PTHR16255">
    <property type="entry name" value="REQUIRED FOR MEIOTIC NUCLEAR DIVISION PROTEIN 1 HOMOLOG"/>
    <property type="match status" value="1"/>
</dbReference>
<protein>
    <recommendedName>
        <fullName evidence="3">DUF155 domain-containing protein</fullName>
    </recommendedName>
</protein>
<dbReference type="Pfam" id="PF02582">
    <property type="entry name" value="DUF155"/>
    <property type="match status" value="1"/>
</dbReference>
<dbReference type="InterPro" id="IPR051624">
    <property type="entry name" value="RMD1/Sad1-interacting"/>
</dbReference>
<dbReference type="EMBL" id="NKCK01000133">
    <property type="protein sequence ID" value="RSL96890.1"/>
    <property type="molecule type" value="Genomic_DNA"/>
</dbReference>
<evidence type="ECO:0000313" key="4">
    <source>
        <dbReference type="EMBL" id="RSL96890.1"/>
    </source>
</evidence>
<dbReference type="STRING" id="1325735.A0A428T4C9"/>
<evidence type="ECO:0000256" key="1">
    <source>
        <dbReference type="ARBA" id="ARBA00008306"/>
    </source>
</evidence>
<organism evidence="4 5">
    <name type="scientific">Fusarium oligoseptatum</name>
    <dbReference type="NCBI Taxonomy" id="2604345"/>
    <lineage>
        <taxon>Eukaryota</taxon>
        <taxon>Fungi</taxon>
        <taxon>Dikarya</taxon>
        <taxon>Ascomycota</taxon>
        <taxon>Pezizomycotina</taxon>
        <taxon>Sordariomycetes</taxon>
        <taxon>Hypocreomycetidae</taxon>
        <taxon>Hypocreales</taxon>
        <taxon>Nectriaceae</taxon>
        <taxon>Fusarium</taxon>
        <taxon>Fusarium solani species complex</taxon>
    </lineage>
</organism>
<evidence type="ECO:0000313" key="5">
    <source>
        <dbReference type="Proteomes" id="UP000287144"/>
    </source>
</evidence>
<reference evidence="4 5" key="1">
    <citation type="submission" date="2017-06" db="EMBL/GenBank/DDBJ databases">
        <title>Comparative genomic analysis of Ambrosia Fusariam Clade fungi.</title>
        <authorList>
            <person name="Stajich J.E."/>
            <person name="Carrillo J."/>
            <person name="Kijimoto T."/>
            <person name="Eskalen A."/>
            <person name="O'Donnell K."/>
            <person name="Kasson M."/>
        </authorList>
    </citation>
    <scope>NUCLEOTIDE SEQUENCE [LARGE SCALE GENOMIC DNA]</scope>
    <source>
        <strain evidence="4 5">NRRL62579</strain>
    </source>
</reference>
<evidence type="ECO:0000256" key="2">
    <source>
        <dbReference type="SAM" id="Phobius"/>
    </source>
</evidence>
<dbReference type="InterPro" id="IPR003734">
    <property type="entry name" value="DUF155"/>
</dbReference>
<evidence type="ECO:0000259" key="3">
    <source>
        <dbReference type="Pfam" id="PF02582"/>
    </source>
</evidence>
<keyword evidence="2" id="KW-1133">Transmembrane helix</keyword>
<comment type="similarity">
    <text evidence="1">Belongs to the RMD1/sif2 family.</text>
</comment>
<dbReference type="GO" id="GO:0005739">
    <property type="term" value="C:mitochondrion"/>
    <property type="evidence" value="ECO:0007669"/>
    <property type="project" value="UniProtKB-ARBA"/>
</dbReference>
<name>A0A428T4C9_9HYPO</name>
<dbReference type="Proteomes" id="UP000287144">
    <property type="component" value="Unassembled WGS sequence"/>
</dbReference>
<keyword evidence="2" id="KW-0812">Transmembrane</keyword>
<gene>
    <name evidence="4" type="ORF">CEP52_011221</name>
</gene>